<dbReference type="RefSeq" id="WP_208692068.1">
    <property type="nucleotide sequence ID" value="NZ_CP022198.1"/>
</dbReference>
<evidence type="ECO:0000256" key="8">
    <source>
        <dbReference type="ARBA" id="ARBA00030117"/>
    </source>
</evidence>
<feature type="region of interest" description="Disordered" evidence="9">
    <location>
        <begin position="1"/>
        <end position="47"/>
    </location>
</feature>
<dbReference type="Pfam" id="PF04316">
    <property type="entry name" value="FlgM"/>
    <property type="match status" value="1"/>
</dbReference>
<evidence type="ECO:0000313" key="11">
    <source>
        <dbReference type="EMBL" id="AXA68018.1"/>
    </source>
</evidence>
<name>A0A2Z5AAY1_9PSED</name>
<dbReference type="NCBIfam" id="TIGR03824">
    <property type="entry name" value="FlgM_jcvi"/>
    <property type="match status" value="1"/>
</dbReference>
<evidence type="ECO:0000256" key="2">
    <source>
        <dbReference type="ARBA" id="ARBA00017823"/>
    </source>
</evidence>
<proteinExistence type="inferred from homology"/>
<keyword evidence="5" id="KW-0805">Transcription regulation</keyword>
<evidence type="ECO:0000256" key="9">
    <source>
        <dbReference type="SAM" id="MobiDB-lite"/>
    </source>
</evidence>
<dbReference type="EMBL" id="CP022198">
    <property type="protein sequence ID" value="AXA68018.1"/>
    <property type="molecule type" value="Genomic_DNA"/>
</dbReference>
<gene>
    <name evidence="11" type="primary">flgM</name>
    <name evidence="11" type="ORF">CE139_20170</name>
</gene>
<evidence type="ECO:0000256" key="7">
    <source>
        <dbReference type="ARBA" id="ARBA00024739"/>
    </source>
</evidence>
<dbReference type="InterPro" id="IPR035890">
    <property type="entry name" value="Anti-sigma-28_factor_FlgM_sf"/>
</dbReference>
<keyword evidence="11" id="KW-0282">Flagellum</keyword>
<evidence type="ECO:0000256" key="3">
    <source>
        <dbReference type="ARBA" id="ARBA00022491"/>
    </source>
</evidence>
<accession>A0A2Z5AAY1</accession>
<comment type="similarity">
    <text evidence="1">Belongs to the FlgM family.</text>
</comment>
<evidence type="ECO:0000256" key="4">
    <source>
        <dbReference type="ARBA" id="ARBA00022795"/>
    </source>
</evidence>
<dbReference type="GO" id="GO:0044781">
    <property type="term" value="P:bacterial-type flagellum organization"/>
    <property type="evidence" value="ECO:0007669"/>
    <property type="project" value="UniProtKB-KW"/>
</dbReference>
<evidence type="ECO:0000256" key="6">
    <source>
        <dbReference type="ARBA" id="ARBA00023163"/>
    </source>
</evidence>
<dbReference type="GO" id="GO:0045892">
    <property type="term" value="P:negative regulation of DNA-templated transcription"/>
    <property type="evidence" value="ECO:0007669"/>
    <property type="project" value="InterPro"/>
</dbReference>
<dbReference type="Proteomes" id="UP000250579">
    <property type="component" value="Chromosome"/>
</dbReference>
<feature type="domain" description="Anti-sigma-28 factor FlgM C-terminal" evidence="10">
    <location>
        <begin position="47"/>
        <end position="99"/>
    </location>
</feature>
<dbReference type="InterPro" id="IPR031316">
    <property type="entry name" value="FlgM_C"/>
</dbReference>
<comment type="function">
    <text evidence="7">Responsible for the coupling of flagellin expression to flagellar assembly by preventing expression of the flagellin genes when a component of the middle class of proteins is defective. It negatively regulates flagellar genes by inhibiting the activity of FliA by directly binding to FliA.</text>
</comment>
<keyword evidence="3" id="KW-0678">Repressor</keyword>
<sequence length="103" mass="10739">MAIDINRLNSTSSSGISTRSASAPKDGVSLESKDVTSTATSQKLGESVNLSPAAQQLNSLTAGLKDLPVVDSDKVSRLKQAIADGSYKVDNQKVADKLLAFES</sequence>
<keyword evidence="6" id="KW-0804">Transcription</keyword>
<dbReference type="AlphaFoldDB" id="A0A2Z5AAY1"/>
<dbReference type="InterPro" id="IPR007412">
    <property type="entry name" value="FlgM"/>
</dbReference>
<protein>
    <recommendedName>
        <fullName evidence="2">Negative regulator of flagellin synthesis</fullName>
    </recommendedName>
    <alternativeName>
        <fullName evidence="8">Anti-sigma-28 factor</fullName>
    </alternativeName>
</protein>
<keyword evidence="11" id="KW-0969">Cilium</keyword>
<feature type="compositionally biased region" description="Polar residues" evidence="9">
    <location>
        <begin position="35"/>
        <end position="47"/>
    </location>
</feature>
<evidence type="ECO:0000259" key="10">
    <source>
        <dbReference type="Pfam" id="PF04316"/>
    </source>
</evidence>
<evidence type="ECO:0000256" key="5">
    <source>
        <dbReference type="ARBA" id="ARBA00023015"/>
    </source>
</evidence>
<evidence type="ECO:0000256" key="1">
    <source>
        <dbReference type="ARBA" id="ARBA00005322"/>
    </source>
</evidence>
<reference evidence="11 12" key="1">
    <citation type="submission" date="2017-06" db="EMBL/GenBank/DDBJ databases">
        <title>Evolution towards high GC content and high-temperature stress adaptation in endophytic Pseudomonas oryzihabitans impacted its plant-growth promoting traits.</title>
        <authorList>
            <person name="Nascimento F.X."/>
        </authorList>
    </citation>
    <scope>NUCLEOTIDE SEQUENCE [LARGE SCALE GENOMIC DNA]</scope>
    <source>
        <strain evidence="11 12">MS8</strain>
    </source>
</reference>
<keyword evidence="4" id="KW-1005">Bacterial flagellum biogenesis</keyword>
<keyword evidence="11" id="KW-0966">Cell projection</keyword>
<evidence type="ECO:0000313" key="12">
    <source>
        <dbReference type="Proteomes" id="UP000250579"/>
    </source>
</evidence>
<feature type="compositionally biased region" description="Low complexity" evidence="9">
    <location>
        <begin position="10"/>
        <end position="23"/>
    </location>
</feature>
<organism evidence="11 12">
    <name type="scientific">Pseudomonas oryzihabitans</name>
    <dbReference type="NCBI Taxonomy" id="47885"/>
    <lineage>
        <taxon>Bacteria</taxon>
        <taxon>Pseudomonadati</taxon>
        <taxon>Pseudomonadota</taxon>
        <taxon>Gammaproteobacteria</taxon>
        <taxon>Pseudomonadales</taxon>
        <taxon>Pseudomonadaceae</taxon>
        <taxon>Pseudomonas</taxon>
    </lineage>
</organism>
<dbReference type="SUPFAM" id="SSF101498">
    <property type="entry name" value="Anti-sigma factor FlgM"/>
    <property type="match status" value="1"/>
</dbReference>